<keyword evidence="2" id="KW-1185">Reference proteome</keyword>
<dbReference type="Proteomes" id="UP001215280">
    <property type="component" value="Unassembled WGS sequence"/>
</dbReference>
<gene>
    <name evidence="1" type="ORF">DFH07DRAFT_733466</name>
</gene>
<name>A0AAD7JVQ3_9AGAR</name>
<dbReference type="AlphaFoldDB" id="A0AAD7JVQ3"/>
<accession>A0AAD7JVQ3</accession>
<evidence type="ECO:0000313" key="2">
    <source>
        <dbReference type="Proteomes" id="UP001215280"/>
    </source>
</evidence>
<comment type="caution">
    <text evidence="1">The sequence shown here is derived from an EMBL/GenBank/DDBJ whole genome shotgun (WGS) entry which is preliminary data.</text>
</comment>
<organism evidence="1 2">
    <name type="scientific">Mycena maculata</name>
    <dbReference type="NCBI Taxonomy" id="230809"/>
    <lineage>
        <taxon>Eukaryota</taxon>
        <taxon>Fungi</taxon>
        <taxon>Dikarya</taxon>
        <taxon>Basidiomycota</taxon>
        <taxon>Agaricomycotina</taxon>
        <taxon>Agaricomycetes</taxon>
        <taxon>Agaricomycetidae</taxon>
        <taxon>Agaricales</taxon>
        <taxon>Marasmiineae</taxon>
        <taxon>Mycenaceae</taxon>
        <taxon>Mycena</taxon>
    </lineage>
</organism>
<proteinExistence type="predicted"/>
<sequence length="107" mass="12634">MIPWNTLECCAFGKSTIWKLCKLCEKKHRDFPNLSIGTLLGCSLSEFKSSGGKIDEEANRLFKILVTKSMYFLWKICYEWVINWANVPLRYHSEIEIHNCWLRCINQ</sequence>
<evidence type="ECO:0000313" key="1">
    <source>
        <dbReference type="EMBL" id="KAJ7772829.1"/>
    </source>
</evidence>
<dbReference type="EMBL" id="JARJLG010000018">
    <property type="protein sequence ID" value="KAJ7772829.1"/>
    <property type="molecule type" value="Genomic_DNA"/>
</dbReference>
<protein>
    <submittedName>
        <fullName evidence="1">Uncharacterized protein</fullName>
    </submittedName>
</protein>
<reference evidence="1" key="1">
    <citation type="submission" date="2023-03" db="EMBL/GenBank/DDBJ databases">
        <title>Massive genome expansion in bonnet fungi (Mycena s.s.) driven by repeated elements and novel gene families across ecological guilds.</title>
        <authorList>
            <consortium name="Lawrence Berkeley National Laboratory"/>
            <person name="Harder C.B."/>
            <person name="Miyauchi S."/>
            <person name="Viragh M."/>
            <person name="Kuo A."/>
            <person name="Thoen E."/>
            <person name="Andreopoulos B."/>
            <person name="Lu D."/>
            <person name="Skrede I."/>
            <person name="Drula E."/>
            <person name="Henrissat B."/>
            <person name="Morin E."/>
            <person name="Kohler A."/>
            <person name="Barry K."/>
            <person name="LaButti K."/>
            <person name="Morin E."/>
            <person name="Salamov A."/>
            <person name="Lipzen A."/>
            <person name="Mereny Z."/>
            <person name="Hegedus B."/>
            <person name="Baldrian P."/>
            <person name="Stursova M."/>
            <person name="Weitz H."/>
            <person name="Taylor A."/>
            <person name="Grigoriev I.V."/>
            <person name="Nagy L.G."/>
            <person name="Martin F."/>
            <person name="Kauserud H."/>
        </authorList>
    </citation>
    <scope>NUCLEOTIDE SEQUENCE</scope>
    <source>
        <strain evidence="1">CBHHK188m</strain>
    </source>
</reference>